<dbReference type="InterPro" id="IPR003121">
    <property type="entry name" value="SWIB_MDM2_domain"/>
</dbReference>
<dbReference type="SUPFAM" id="SSF55277">
    <property type="entry name" value="GYF domain"/>
    <property type="match status" value="1"/>
</dbReference>
<dbReference type="SMART" id="SM00249">
    <property type="entry name" value="PHD"/>
    <property type="match status" value="1"/>
</dbReference>
<feature type="region of interest" description="Disordered" evidence="6">
    <location>
        <begin position="768"/>
        <end position="821"/>
    </location>
</feature>
<keyword evidence="2 5" id="KW-0863">Zinc-finger</keyword>
<dbReference type="CDD" id="cd10567">
    <property type="entry name" value="SWIB-MDM2_like"/>
    <property type="match status" value="1"/>
</dbReference>
<evidence type="ECO:0000313" key="13">
    <source>
        <dbReference type="Proteomes" id="UP000326939"/>
    </source>
</evidence>
<reference evidence="13" key="1">
    <citation type="journal article" date="2019" name="Gigascience">
        <title>De novo genome assembly of the endangered Acer yangbiense, a plant species with extremely small populations endemic to Yunnan Province, China.</title>
        <authorList>
            <person name="Yang J."/>
            <person name="Wariss H.M."/>
            <person name="Tao L."/>
            <person name="Zhang R."/>
            <person name="Yun Q."/>
            <person name="Hollingsworth P."/>
            <person name="Dao Z."/>
            <person name="Luo G."/>
            <person name="Guo H."/>
            <person name="Ma Y."/>
            <person name="Sun W."/>
        </authorList>
    </citation>
    <scope>NUCLEOTIDE SEQUENCE [LARGE SCALE GENOMIC DNA]</scope>
    <source>
        <strain evidence="13">cv. br00</strain>
    </source>
</reference>
<dbReference type="Pfam" id="PF02201">
    <property type="entry name" value="SWIB"/>
    <property type="match status" value="1"/>
</dbReference>
<evidence type="ECO:0000256" key="6">
    <source>
        <dbReference type="SAM" id="MobiDB-lite"/>
    </source>
</evidence>
<dbReference type="SUPFAM" id="SSF159042">
    <property type="entry name" value="Plus3-like"/>
    <property type="match status" value="1"/>
</dbReference>
<feature type="region of interest" description="Disordered" evidence="6">
    <location>
        <begin position="1"/>
        <end position="25"/>
    </location>
</feature>
<dbReference type="EMBL" id="VDCV01000005">
    <property type="protein sequence ID" value="KAB5556820.1"/>
    <property type="molecule type" value="Genomic_DNA"/>
</dbReference>
<dbReference type="InterPro" id="IPR019786">
    <property type="entry name" value="Zinc_finger_PHD-type_CS"/>
</dbReference>
<evidence type="ECO:0008006" key="14">
    <source>
        <dbReference type="Google" id="ProtNLM"/>
    </source>
</evidence>
<dbReference type="SMART" id="SM00719">
    <property type="entry name" value="Plus3"/>
    <property type="match status" value="1"/>
</dbReference>
<dbReference type="Proteomes" id="UP000326939">
    <property type="component" value="Chromosome 5"/>
</dbReference>
<keyword evidence="13" id="KW-1185">Reference proteome</keyword>
<feature type="region of interest" description="Disordered" evidence="6">
    <location>
        <begin position="1439"/>
        <end position="1649"/>
    </location>
</feature>
<keyword evidence="3 5" id="KW-0862">Zinc</keyword>
<dbReference type="InterPro" id="IPR036885">
    <property type="entry name" value="SWIB_MDM2_dom_sf"/>
</dbReference>
<feature type="region of interest" description="Disordered" evidence="6">
    <location>
        <begin position="1111"/>
        <end position="1186"/>
    </location>
</feature>
<dbReference type="InterPro" id="IPR004343">
    <property type="entry name" value="Plus-3_dom"/>
</dbReference>
<evidence type="ECO:0000256" key="1">
    <source>
        <dbReference type="ARBA" id="ARBA00022723"/>
    </source>
</evidence>
<keyword evidence="4" id="KW-0238">DNA-binding</keyword>
<sequence>MQQQQEDYRPDGTGEDAPKLFDNSLPISDRMSIDQCETIPQMDNSQLLGAPVTAVTSDVDLSKRESVHTVPVVEVTNDSKMAETITGKRKRGRPPKIQGKLGPPAFSAQRKMKDEEDVCFICFDGGSLVLCDRRGCPKAYHPACIKRDEAFFRSKAKWNCGWHICSSCQKASHYMCYTCTYSLCKGCTKDADYLCVRGNKGLCGTCMRTIMLIENIATGNQEMVQVDFDDTTSWEYLFKVYWIYLKAKLSLTVDELTKAKNPWKGDELPKTKNSWIGARAMAHMQEPSGEFWYSNNNKGSFSGSYCGNVEAIHAKRRTMDQTKLHPEENSLFMEKSRVDQVMHLPEGTLWATKGLLEFVSHMKNGDMSALSQFDVQSLLLEYVKRNNLCDPHQKSQIVCDSRLIKLFGKERVGHFEMLKLLEYHFLVPANDGNAAMRISDAVGGQVEAVRNSDSQLMSGSDRRYKTRKRTDERGPHINSNPEEYAAIDVHNISLLYLKRSLMENLMDDAGQFHEKVVGSFVRIRTSGGDQKEDLHRLVQVVGTNKVAESYKSGTRTTNIMLEILNLDKKEVISIDGISNQEFSEMLWGITKCEGTADAGKLLNLGINTKRQTPHTRFGLVTDRVSRSAISRNLVSDSKSWCNDECNHLSQSIKCGHIKRLTVVSVSVMFTSIFQLKYDSFVTRYFSGYRVRYRREQWRFRMSKFTIGIMHLEADILRLNHLRDQASEKGHRKEYPCCGECVEKLEILKSPEEHQRRLLEIPYVHTDPNINSSYESEEDAGVSHKKKQGDCARTRNASAGRNGAELNSSDRGNSSQNSAFSTEQSGDICTTFYMDREGTTLVHERVSGSIQSQGGEQIGLNRQNTSKNWAASTGLMTGDWNSEAAVQCGLYPGVASPNIPPPLSSGRDQLVDNETDTLWHYQDPTGKTQGPFAMAQLRKWSTSGLFPHDLRVWKINEKPDDSILLTNALVGRFHKEEPALSLNRSLLAQEAIVASDKDEMHEFGMNQSTDAVQLDNKNINNWKSVQNNASVNCNDDNELPGSNAWDAHSSRWTTAMNTILNNGPAQLALQLLELSKGCKASSSQSNVCNSLSLLPSSGKLGETPLLQVEEEHKDEKQIYVPSGVNGNSLKTPEGKNNIGKSDDKQADSESYSNQSSGQNWRPPVKSSSGWDSNSAFVSGTKSVETSQKNEEMEFFDLPGPTPEQQLGDLKGQAVENNHTTSKLPVQDSGPCWSTASSLVVGGAQLVGVAGEWGGYSPAPVKPVEEWDSNHVSTSSLKPTDGGSDHAATLTPDSGQLTHTPPTHPVIDAPNWQPINPETTEFCSLVDESVSDLLAEVEAMESLGGLPSPTSKLRSAEELTQGYDDDCFSPVEEYSPAPDPGKSDAFSSTADIQIPSQLTVVSGALLSCHMPSQPTVIDKPLGVSLMPSQLTVASESLQISCTPSQSTITDEPLEKSQRPSQSTLTDAPLGLSQTDVPNPEKSFCKHSSTSPEVEGIMKPKDVSVNQPERGSEIQPPASPAGNQRESGSDIQPTNNQRESGSDIQPTTPSTVSDLEAGSDVQQPPPSNKDAGQETVKARVAQGHTDMVWGNGNGTTQQHARTNAANSTGNSGSRGSQPRYGGDRFSGPRDHRNHFQSRERDSGFGRGRSSWNKQPLYVENGASTYRPPPKGLRVCKFYGNGYCKKGASCSYWHP</sequence>
<comment type="caution">
    <text evidence="12">The sequence shown here is derived from an EMBL/GenBank/DDBJ whole genome shotgun (WGS) entry which is preliminary data.</text>
</comment>
<feature type="compositionally biased region" description="Polar residues" evidence="6">
    <location>
        <begin position="1456"/>
        <end position="1474"/>
    </location>
</feature>
<dbReference type="PROSITE" id="PS01359">
    <property type="entry name" value="ZF_PHD_1"/>
    <property type="match status" value="1"/>
</dbReference>
<evidence type="ECO:0000256" key="4">
    <source>
        <dbReference type="ARBA" id="ARBA00023125"/>
    </source>
</evidence>
<organism evidence="12 13">
    <name type="scientific">Salix brachista</name>
    <dbReference type="NCBI Taxonomy" id="2182728"/>
    <lineage>
        <taxon>Eukaryota</taxon>
        <taxon>Viridiplantae</taxon>
        <taxon>Streptophyta</taxon>
        <taxon>Embryophyta</taxon>
        <taxon>Tracheophyta</taxon>
        <taxon>Spermatophyta</taxon>
        <taxon>Magnoliopsida</taxon>
        <taxon>eudicotyledons</taxon>
        <taxon>Gunneridae</taxon>
        <taxon>Pentapetalae</taxon>
        <taxon>rosids</taxon>
        <taxon>fabids</taxon>
        <taxon>Malpighiales</taxon>
        <taxon>Salicaceae</taxon>
        <taxon>Saliceae</taxon>
        <taxon>Salix</taxon>
    </lineage>
</organism>
<feature type="compositionally biased region" description="Polar residues" evidence="6">
    <location>
        <begin position="1147"/>
        <end position="1185"/>
    </location>
</feature>
<dbReference type="PANTHER" id="PTHR46695">
    <property type="entry name" value="ZINC FINGER CCCH DOMAIN-CONTAINING PROTEIN 44-RELATED"/>
    <property type="match status" value="1"/>
</dbReference>
<feature type="compositionally biased region" description="Polar residues" evidence="6">
    <location>
        <begin position="1591"/>
        <end position="1613"/>
    </location>
</feature>
<dbReference type="InterPro" id="IPR013083">
    <property type="entry name" value="Znf_RING/FYVE/PHD"/>
</dbReference>
<dbReference type="InterPro" id="IPR001965">
    <property type="entry name" value="Znf_PHD"/>
</dbReference>
<proteinExistence type="predicted"/>
<dbReference type="InterPro" id="IPR036128">
    <property type="entry name" value="Plus3-like_sf"/>
</dbReference>
<dbReference type="SUPFAM" id="SSF57903">
    <property type="entry name" value="FYVE/PHD zinc finger"/>
    <property type="match status" value="1"/>
</dbReference>
<dbReference type="Gene3D" id="3.30.1490.40">
    <property type="match status" value="1"/>
</dbReference>
<dbReference type="InterPro" id="IPR035445">
    <property type="entry name" value="GYF-like_dom_sf"/>
</dbReference>
<feature type="compositionally biased region" description="Polar residues" evidence="6">
    <location>
        <begin position="1289"/>
        <end position="1299"/>
    </location>
</feature>
<feature type="compositionally biased region" description="Polar residues" evidence="6">
    <location>
        <begin position="1518"/>
        <end position="1550"/>
    </location>
</feature>
<dbReference type="InterPro" id="IPR000571">
    <property type="entry name" value="Znf_CCCH"/>
</dbReference>
<dbReference type="GO" id="GO:0003677">
    <property type="term" value="F:DNA binding"/>
    <property type="evidence" value="ECO:0007669"/>
    <property type="project" value="UniProtKB-KW"/>
</dbReference>
<feature type="compositionally biased region" description="Polar residues" evidence="6">
    <location>
        <begin position="794"/>
        <end position="821"/>
    </location>
</feature>
<feature type="region of interest" description="Disordered" evidence="6">
    <location>
        <begin position="1266"/>
        <end position="1302"/>
    </location>
</feature>
<feature type="region of interest" description="Disordered" evidence="6">
    <location>
        <begin position="81"/>
        <end position="106"/>
    </location>
</feature>
<feature type="domain" description="Plus3" evidence="10">
    <location>
        <begin position="486"/>
        <end position="619"/>
    </location>
</feature>
<dbReference type="SMART" id="SM00444">
    <property type="entry name" value="GYF"/>
    <property type="match status" value="1"/>
</dbReference>
<evidence type="ECO:0000259" key="9">
    <source>
        <dbReference type="PROSITE" id="PS50829"/>
    </source>
</evidence>
<feature type="zinc finger region" description="C3H1-type" evidence="5">
    <location>
        <begin position="1666"/>
        <end position="1691"/>
    </location>
</feature>
<feature type="compositionally biased region" description="Basic and acidic residues" evidence="6">
    <location>
        <begin position="1"/>
        <end position="19"/>
    </location>
</feature>
<dbReference type="Gene3D" id="1.10.245.10">
    <property type="entry name" value="SWIB/MDM2 domain"/>
    <property type="match status" value="1"/>
</dbReference>
<dbReference type="InterPro" id="IPR019787">
    <property type="entry name" value="Znf_PHD-finger"/>
</dbReference>
<dbReference type="FunFam" id="3.30.40.10:FF:000303">
    <property type="entry name" value="Zinc finger CCCH domain-containing protein 19"/>
    <property type="match status" value="1"/>
</dbReference>
<dbReference type="SUPFAM" id="SSF90229">
    <property type="entry name" value="CCCH zinc finger"/>
    <property type="match status" value="1"/>
</dbReference>
<feature type="domain" description="GYF" evidence="9">
    <location>
        <begin position="915"/>
        <end position="969"/>
    </location>
</feature>
<dbReference type="PROSITE" id="PS51925">
    <property type="entry name" value="SWIB_MDM2"/>
    <property type="match status" value="1"/>
</dbReference>
<evidence type="ECO:0000256" key="3">
    <source>
        <dbReference type="ARBA" id="ARBA00022833"/>
    </source>
</evidence>
<feature type="region of interest" description="Disordered" evidence="6">
    <location>
        <begin position="1361"/>
        <end position="1385"/>
    </location>
</feature>
<feature type="domain" description="C3H1-type" evidence="8">
    <location>
        <begin position="1666"/>
        <end position="1691"/>
    </location>
</feature>
<gene>
    <name evidence="12" type="ORF">DKX38_007729</name>
</gene>
<dbReference type="GO" id="GO:0008270">
    <property type="term" value="F:zinc ion binding"/>
    <property type="evidence" value="ECO:0007669"/>
    <property type="project" value="UniProtKB-KW"/>
</dbReference>
<evidence type="ECO:0000259" key="10">
    <source>
        <dbReference type="PROSITE" id="PS51360"/>
    </source>
</evidence>
<evidence type="ECO:0000256" key="2">
    <source>
        <dbReference type="ARBA" id="ARBA00022771"/>
    </source>
</evidence>
<dbReference type="InterPro" id="IPR011011">
    <property type="entry name" value="Znf_FYVE_PHD"/>
</dbReference>
<evidence type="ECO:0000259" key="11">
    <source>
        <dbReference type="PROSITE" id="PS51925"/>
    </source>
</evidence>
<dbReference type="Gene3D" id="3.90.70.200">
    <property type="entry name" value="Plus-3 domain"/>
    <property type="match status" value="1"/>
</dbReference>
<evidence type="ECO:0000313" key="12">
    <source>
        <dbReference type="EMBL" id="KAB5556820.1"/>
    </source>
</evidence>
<protein>
    <recommendedName>
        <fullName evidence="14">Zinc finger CCCH domain-containing protein 44</fullName>
    </recommendedName>
</protein>
<dbReference type="Gene3D" id="3.30.40.10">
    <property type="entry name" value="Zinc/RING finger domain, C3HC4 (zinc finger)"/>
    <property type="match status" value="1"/>
</dbReference>
<dbReference type="PROSITE" id="PS51360">
    <property type="entry name" value="PLUS3"/>
    <property type="match status" value="1"/>
</dbReference>
<dbReference type="InterPro" id="IPR058668">
    <property type="entry name" value="NERD_dom"/>
</dbReference>
<evidence type="ECO:0000256" key="5">
    <source>
        <dbReference type="PROSITE-ProRule" id="PRU00723"/>
    </source>
</evidence>
<evidence type="ECO:0000259" key="8">
    <source>
        <dbReference type="PROSITE" id="PS50103"/>
    </source>
</evidence>
<dbReference type="Pfam" id="PF03126">
    <property type="entry name" value="Plus-3"/>
    <property type="match status" value="1"/>
</dbReference>
<dbReference type="SUPFAM" id="SSF47592">
    <property type="entry name" value="SWIB/MDM2 domain"/>
    <property type="match status" value="1"/>
</dbReference>
<dbReference type="PROSITE" id="PS50103">
    <property type="entry name" value="ZF_C3H1"/>
    <property type="match status" value="1"/>
</dbReference>
<accession>A0A5N5MNQ8</accession>
<dbReference type="PROSITE" id="PS50016">
    <property type="entry name" value="ZF_PHD_2"/>
    <property type="match status" value="1"/>
</dbReference>
<dbReference type="CDD" id="cd00072">
    <property type="entry name" value="GYF"/>
    <property type="match status" value="1"/>
</dbReference>
<feature type="domain" description="PHD-type" evidence="7">
    <location>
        <begin position="116"/>
        <end position="182"/>
    </location>
</feature>
<dbReference type="InterPro" id="IPR003169">
    <property type="entry name" value="GYF"/>
</dbReference>
<dbReference type="PROSITE" id="PS50829">
    <property type="entry name" value="GYF"/>
    <property type="match status" value="1"/>
</dbReference>
<name>A0A5N5MNQ8_9ROSI</name>
<feature type="domain" description="DM2" evidence="11">
    <location>
        <begin position="344"/>
        <end position="427"/>
    </location>
</feature>
<keyword evidence="1 5" id="KW-0479">Metal-binding</keyword>
<dbReference type="InterPro" id="IPR036855">
    <property type="entry name" value="Znf_CCCH_sf"/>
</dbReference>
<dbReference type="CDD" id="cd15568">
    <property type="entry name" value="PHD5_NSD"/>
    <property type="match status" value="1"/>
</dbReference>
<feature type="region of interest" description="Disordered" evidence="6">
    <location>
        <begin position="454"/>
        <end position="479"/>
    </location>
</feature>
<dbReference type="SMART" id="SM00151">
    <property type="entry name" value="SWIB"/>
    <property type="match status" value="1"/>
</dbReference>
<dbReference type="Pfam" id="PF25980">
    <property type="entry name" value="NERD_plant"/>
    <property type="match status" value="1"/>
</dbReference>
<dbReference type="Pfam" id="PF02213">
    <property type="entry name" value="GYF"/>
    <property type="match status" value="1"/>
</dbReference>
<evidence type="ECO:0000259" key="7">
    <source>
        <dbReference type="PROSITE" id="PS50016"/>
    </source>
</evidence>
<dbReference type="InterPro" id="IPR019835">
    <property type="entry name" value="SWIB_domain"/>
</dbReference>
<dbReference type="PANTHER" id="PTHR46695:SF4">
    <property type="entry name" value="ZINC FINGER CCCH DOMAIN-CONTAINING PROTEIN 44"/>
    <property type="match status" value="1"/>
</dbReference>